<feature type="transmembrane region" description="Helical" evidence="7">
    <location>
        <begin position="24"/>
        <end position="45"/>
    </location>
</feature>
<dbReference type="InterPro" id="IPR036259">
    <property type="entry name" value="MFS_trans_sf"/>
</dbReference>
<dbReference type="GO" id="GO:0016020">
    <property type="term" value="C:membrane"/>
    <property type="evidence" value="ECO:0007669"/>
    <property type="project" value="UniProtKB-SubCell"/>
</dbReference>
<comment type="caution">
    <text evidence="8">The sequence shown here is derived from an EMBL/GenBank/DDBJ whole genome shotgun (WGS) entry which is preliminary data.</text>
</comment>
<evidence type="ECO:0008006" key="10">
    <source>
        <dbReference type="Google" id="ProtNLM"/>
    </source>
</evidence>
<dbReference type="PANTHER" id="PTHR31585">
    <property type="entry name" value="FOLATE-BIOPTERIN TRANSPORTER 1, CHLOROPLASTIC"/>
    <property type="match status" value="1"/>
</dbReference>
<organism evidence="8 9">
    <name type="scientific">Blepharisma stoltei</name>
    <dbReference type="NCBI Taxonomy" id="1481888"/>
    <lineage>
        <taxon>Eukaryota</taxon>
        <taxon>Sar</taxon>
        <taxon>Alveolata</taxon>
        <taxon>Ciliophora</taxon>
        <taxon>Postciliodesmatophora</taxon>
        <taxon>Heterotrichea</taxon>
        <taxon>Heterotrichida</taxon>
        <taxon>Blepharismidae</taxon>
        <taxon>Blepharisma</taxon>
    </lineage>
</organism>
<keyword evidence="4 7" id="KW-0812">Transmembrane</keyword>
<dbReference type="Pfam" id="PF03092">
    <property type="entry name" value="BT1"/>
    <property type="match status" value="1"/>
</dbReference>
<dbReference type="CDD" id="cd17484">
    <property type="entry name" value="MFS_FBT"/>
    <property type="match status" value="1"/>
</dbReference>
<protein>
    <recommendedName>
        <fullName evidence="10">Folate-biopterin transporter</fullName>
    </recommendedName>
</protein>
<dbReference type="Gene3D" id="1.20.1250.20">
    <property type="entry name" value="MFS general substrate transporter like domains"/>
    <property type="match status" value="1"/>
</dbReference>
<feature type="transmembrane region" description="Helical" evidence="7">
    <location>
        <begin position="169"/>
        <end position="193"/>
    </location>
</feature>
<sequence length="461" mass="51934">MENSNLKKVNKFNPIYYTHNIRDWWNYMTSTFGFNSLFILAMVYWSQGLRQFGVLASTLYYMDDLKLDPATAQIIRTFTFTAWYIKPVYGMFSDNIPIFGYRRIAYMILASLLGISAYLSILFTANLYWVVFALILGEFGQAISDVIADAIMVEESRKDPVGGSGSLQSFCWITLSFGGFLGSILGGLCLSYLNPKYVIASQAICPFLCLLVSVRLDEEPVSDPISFQAISSRMCILWDACRKPSIYKPLIFIFLSNALSPSFYELMLYFMKNELGFSPMLLSTLNIVGYITLGFGGFAYNRFFKLWSFPKILGTGQVLSCICGIFDILFVLKAYEYIHFSAVAFAVSGDTLSGIISFTFKSMPLMVLSGKLCPEGVEATLFALFASISNFSYAVSIFFGGMLTQWFRISATNFDLIWILMAIRALTKLLPLPFLGLLPQEETKNEDEIIELEVLDEPFTV</sequence>
<accession>A0AAU9K4K2</accession>
<feature type="transmembrane region" description="Helical" evidence="7">
    <location>
        <begin position="338"/>
        <end position="360"/>
    </location>
</feature>
<evidence type="ECO:0000256" key="3">
    <source>
        <dbReference type="ARBA" id="ARBA00022448"/>
    </source>
</evidence>
<proteinExistence type="inferred from homology"/>
<dbReference type="InterPro" id="IPR039309">
    <property type="entry name" value="BT1"/>
</dbReference>
<feature type="transmembrane region" description="Helical" evidence="7">
    <location>
        <begin position="416"/>
        <end position="438"/>
    </location>
</feature>
<dbReference type="Proteomes" id="UP001162131">
    <property type="component" value="Unassembled WGS sequence"/>
</dbReference>
<dbReference type="PANTHER" id="PTHR31585:SF6">
    <property type="entry name" value="FOLATE-BIOPTERIN TRANSPORTER 2-RELATED"/>
    <property type="match status" value="1"/>
</dbReference>
<feature type="transmembrane region" description="Helical" evidence="7">
    <location>
        <begin position="312"/>
        <end position="332"/>
    </location>
</feature>
<keyword evidence="5 7" id="KW-1133">Transmembrane helix</keyword>
<dbReference type="AlphaFoldDB" id="A0AAU9K4K2"/>
<dbReference type="EMBL" id="CAJZBQ010000053">
    <property type="protein sequence ID" value="CAG9331828.1"/>
    <property type="molecule type" value="Genomic_DNA"/>
</dbReference>
<keyword evidence="3" id="KW-0813">Transport</keyword>
<keyword evidence="9" id="KW-1185">Reference proteome</keyword>
<reference evidence="8" key="1">
    <citation type="submission" date="2021-09" db="EMBL/GenBank/DDBJ databases">
        <authorList>
            <consortium name="AG Swart"/>
            <person name="Singh M."/>
            <person name="Singh A."/>
            <person name="Seah K."/>
            <person name="Emmerich C."/>
        </authorList>
    </citation>
    <scope>NUCLEOTIDE SEQUENCE</scope>
    <source>
        <strain evidence="8">ATCC30299</strain>
    </source>
</reference>
<evidence type="ECO:0000256" key="1">
    <source>
        <dbReference type="ARBA" id="ARBA00004141"/>
    </source>
</evidence>
<keyword evidence="6 7" id="KW-0472">Membrane</keyword>
<name>A0AAU9K4K2_9CILI</name>
<evidence type="ECO:0000256" key="6">
    <source>
        <dbReference type="ARBA" id="ARBA00023136"/>
    </source>
</evidence>
<feature type="transmembrane region" description="Helical" evidence="7">
    <location>
        <begin position="381"/>
        <end position="404"/>
    </location>
</feature>
<gene>
    <name evidence="8" type="ORF">BSTOLATCC_MIC53887</name>
</gene>
<evidence type="ECO:0000313" key="9">
    <source>
        <dbReference type="Proteomes" id="UP001162131"/>
    </source>
</evidence>
<evidence type="ECO:0000256" key="5">
    <source>
        <dbReference type="ARBA" id="ARBA00022989"/>
    </source>
</evidence>
<evidence type="ECO:0000256" key="4">
    <source>
        <dbReference type="ARBA" id="ARBA00022692"/>
    </source>
</evidence>
<evidence type="ECO:0000256" key="2">
    <source>
        <dbReference type="ARBA" id="ARBA00007015"/>
    </source>
</evidence>
<comment type="similarity">
    <text evidence="2">Belongs to the major facilitator superfamily. Folate-biopterin transporter (TC 2.A.71) family.</text>
</comment>
<evidence type="ECO:0000313" key="8">
    <source>
        <dbReference type="EMBL" id="CAG9331828.1"/>
    </source>
</evidence>
<comment type="subcellular location">
    <subcellularLocation>
        <location evidence="1">Membrane</location>
        <topology evidence="1">Multi-pass membrane protein</topology>
    </subcellularLocation>
</comment>
<evidence type="ECO:0000256" key="7">
    <source>
        <dbReference type="SAM" id="Phobius"/>
    </source>
</evidence>
<feature type="transmembrane region" description="Helical" evidence="7">
    <location>
        <begin position="277"/>
        <end position="300"/>
    </location>
</feature>
<dbReference type="SUPFAM" id="SSF103473">
    <property type="entry name" value="MFS general substrate transporter"/>
    <property type="match status" value="1"/>
</dbReference>